<sequence>MNMGTSVRRNLFHQNLSRRPASAGPPNGAVPPGHNGLSNRPSNRLKPTASDPSSIRSTKLAENKDIVVRDKNGGYKLDMPALPSRSIVGDNGEELDELEAGETSFESLDMEREKENYEAALVEMMIRHRNRQSSGEPDEILNIVHQSLLKKASSLDDDNWMFEPEIQTRV</sequence>
<gene>
    <name evidence="2" type="ORF">N7494_002256</name>
</gene>
<proteinExistence type="predicted"/>
<keyword evidence="3" id="KW-1185">Reference proteome</keyword>
<evidence type="ECO:0000256" key="1">
    <source>
        <dbReference type="SAM" id="MobiDB-lite"/>
    </source>
</evidence>
<dbReference type="EMBL" id="JAQIZZ010000002">
    <property type="protein sequence ID" value="KAJ5552878.1"/>
    <property type="molecule type" value="Genomic_DNA"/>
</dbReference>
<accession>A0AAD6D5C4</accession>
<evidence type="ECO:0000313" key="2">
    <source>
        <dbReference type="EMBL" id="KAJ5552878.1"/>
    </source>
</evidence>
<comment type="caution">
    <text evidence="2">The sequence shown here is derived from an EMBL/GenBank/DDBJ whole genome shotgun (WGS) entry which is preliminary data.</text>
</comment>
<feature type="region of interest" description="Disordered" evidence="1">
    <location>
        <begin position="17"/>
        <end position="61"/>
    </location>
</feature>
<evidence type="ECO:0000313" key="3">
    <source>
        <dbReference type="Proteomes" id="UP001220324"/>
    </source>
</evidence>
<reference evidence="2 3" key="1">
    <citation type="journal article" date="2023" name="IMA Fungus">
        <title>Comparative genomic study of the Penicillium genus elucidates a diverse pangenome and 15 lateral gene transfer events.</title>
        <authorList>
            <person name="Petersen C."/>
            <person name="Sorensen T."/>
            <person name="Nielsen M.R."/>
            <person name="Sondergaard T.E."/>
            <person name="Sorensen J.L."/>
            <person name="Fitzpatrick D.A."/>
            <person name="Frisvad J.C."/>
            <person name="Nielsen K.L."/>
        </authorList>
    </citation>
    <scope>NUCLEOTIDE SEQUENCE [LARGE SCALE GENOMIC DNA]</scope>
    <source>
        <strain evidence="2 3">IBT 35679</strain>
    </source>
</reference>
<name>A0AAD6D5C4_9EURO</name>
<organism evidence="2 3">
    <name type="scientific">Penicillium frequentans</name>
    <dbReference type="NCBI Taxonomy" id="3151616"/>
    <lineage>
        <taxon>Eukaryota</taxon>
        <taxon>Fungi</taxon>
        <taxon>Dikarya</taxon>
        <taxon>Ascomycota</taxon>
        <taxon>Pezizomycotina</taxon>
        <taxon>Eurotiomycetes</taxon>
        <taxon>Eurotiomycetidae</taxon>
        <taxon>Eurotiales</taxon>
        <taxon>Aspergillaceae</taxon>
        <taxon>Penicillium</taxon>
    </lineage>
</organism>
<dbReference type="AlphaFoldDB" id="A0AAD6D5C4"/>
<dbReference type="Proteomes" id="UP001220324">
    <property type="component" value="Unassembled WGS sequence"/>
</dbReference>
<protein>
    <submittedName>
        <fullName evidence="2">Uncharacterized protein</fullName>
    </submittedName>
</protein>